<dbReference type="PANTHER" id="PTHR45436">
    <property type="entry name" value="SENSOR HISTIDINE KINASE YKOH"/>
    <property type="match status" value="1"/>
</dbReference>
<dbReference type="InterPro" id="IPR036890">
    <property type="entry name" value="HATPase_C_sf"/>
</dbReference>
<keyword evidence="9" id="KW-0902">Two-component regulatory system</keyword>
<keyword evidence="6 10" id="KW-0812">Transmembrane</keyword>
<proteinExistence type="predicted"/>
<dbReference type="Gene3D" id="6.10.340.10">
    <property type="match status" value="1"/>
</dbReference>
<keyword evidence="10" id="KW-0472">Membrane</keyword>
<dbReference type="SMART" id="SM00388">
    <property type="entry name" value="HisKA"/>
    <property type="match status" value="1"/>
</dbReference>
<evidence type="ECO:0000256" key="5">
    <source>
        <dbReference type="ARBA" id="ARBA00022679"/>
    </source>
</evidence>
<keyword evidence="5" id="KW-0808">Transferase</keyword>
<dbReference type="SUPFAM" id="SSF47384">
    <property type="entry name" value="Homodimeric domain of signal transducing histidine kinase"/>
    <property type="match status" value="1"/>
</dbReference>
<keyword evidence="8 10" id="KW-1133">Transmembrane helix</keyword>
<evidence type="ECO:0000256" key="4">
    <source>
        <dbReference type="ARBA" id="ARBA00022553"/>
    </source>
</evidence>
<evidence type="ECO:0000256" key="1">
    <source>
        <dbReference type="ARBA" id="ARBA00000085"/>
    </source>
</evidence>
<evidence type="ECO:0000313" key="14">
    <source>
        <dbReference type="Proteomes" id="UP001500227"/>
    </source>
</evidence>
<evidence type="ECO:0000256" key="10">
    <source>
        <dbReference type="SAM" id="Phobius"/>
    </source>
</evidence>
<dbReference type="InterPro" id="IPR003594">
    <property type="entry name" value="HATPase_dom"/>
</dbReference>
<dbReference type="Pfam" id="PF00512">
    <property type="entry name" value="HisKA"/>
    <property type="match status" value="1"/>
</dbReference>
<gene>
    <name evidence="13" type="ORF">GCM10023337_21540</name>
</gene>
<evidence type="ECO:0000256" key="2">
    <source>
        <dbReference type="ARBA" id="ARBA00004370"/>
    </source>
</evidence>
<organism evidence="13 14">
    <name type="scientific">Paenalcaligenes hermetiae</name>
    <dbReference type="NCBI Taxonomy" id="1157987"/>
    <lineage>
        <taxon>Bacteria</taxon>
        <taxon>Pseudomonadati</taxon>
        <taxon>Pseudomonadota</taxon>
        <taxon>Betaproteobacteria</taxon>
        <taxon>Burkholderiales</taxon>
        <taxon>Alcaligenaceae</taxon>
        <taxon>Paenalcaligenes</taxon>
    </lineage>
</organism>
<dbReference type="RefSeq" id="WP_345371728.1">
    <property type="nucleotide sequence ID" value="NZ_BAABKD010000011.1"/>
</dbReference>
<evidence type="ECO:0000259" key="11">
    <source>
        <dbReference type="PROSITE" id="PS50109"/>
    </source>
</evidence>
<protein>
    <recommendedName>
        <fullName evidence="3">histidine kinase</fullName>
        <ecNumber evidence="3">2.7.13.3</ecNumber>
    </recommendedName>
</protein>
<comment type="subcellular location">
    <subcellularLocation>
        <location evidence="2">Membrane</location>
    </subcellularLocation>
</comment>
<dbReference type="Pfam" id="PF02518">
    <property type="entry name" value="HATPase_c"/>
    <property type="match status" value="1"/>
</dbReference>
<name>A0ABP9M9A7_9BURK</name>
<dbReference type="InterPro" id="IPR050428">
    <property type="entry name" value="TCS_sensor_his_kinase"/>
</dbReference>
<evidence type="ECO:0000256" key="3">
    <source>
        <dbReference type="ARBA" id="ARBA00012438"/>
    </source>
</evidence>
<keyword evidence="14" id="KW-1185">Reference proteome</keyword>
<sequence length="416" mass="47219">MKPIANRIYRAIFIVSLISMITMVLTLFLANESLEYTMLKMSPELGDAPIIAPMQGTEPFIWQSASHQIAYIPAGQPHPAHFPSLFNALAQREVAEVYEQDQTFLLNKQTTSHGTLYVARNITAFEQREDKFTALTFILVGLISILSWWLARVSSQKITTPLQRLSQTIQQLPVGPNLPQLKLNYQDQELYDIAQTFNRFLAELTAYMQREKNLLHLASHELRTPIAVIAGAIEIIEARNQLSTADQKTLQRLKRANQDMTDNINTILRLSRYESSHDIHTVHLQSLIQQLLQDMGTVYPIPQRVHFHSHAQPQVEANALLITMLLRNLIQNALQHTTGTITLHLYADHILLQDQGRGLSPQQQARLGQQQAPTTGGLGLYIVTLMCEKLSWRLELKSELDHGTQIELFFLPDQAV</sequence>
<dbReference type="PANTHER" id="PTHR45436:SF16">
    <property type="entry name" value="HISTIDINE KINASE"/>
    <property type="match status" value="1"/>
</dbReference>
<comment type="catalytic activity">
    <reaction evidence="1">
        <text>ATP + protein L-histidine = ADP + protein N-phospho-L-histidine.</text>
        <dbReference type="EC" id="2.7.13.3"/>
    </reaction>
</comment>
<dbReference type="PROSITE" id="PS50109">
    <property type="entry name" value="HIS_KIN"/>
    <property type="match status" value="1"/>
</dbReference>
<reference evidence="14" key="1">
    <citation type="journal article" date="2019" name="Int. J. Syst. Evol. Microbiol.">
        <title>The Global Catalogue of Microorganisms (GCM) 10K type strain sequencing project: providing services to taxonomists for standard genome sequencing and annotation.</title>
        <authorList>
            <consortium name="The Broad Institute Genomics Platform"/>
            <consortium name="The Broad Institute Genome Sequencing Center for Infectious Disease"/>
            <person name="Wu L."/>
            <person name="Ma J."/>
        </authorList>
    </citation>
    <scope>NUCLEOTIDE SEQUENCE [LARGE SCALE GENOMIC DNA]</scope>
    <source>
        <strain evidence="14">JCM 18423</strain>
    </source>
</reference>
<dbReference type="InterPro" id="IPR005467">
    <property type="entry name" value="His_kinase_dom"/>
</dbReference>
<dbReference type="CDD" id="cd00082">
    <property type="entry name" value="HisKA"/>
    <property type="match status" value="1"/>
</dbReference>
<dbReference type="Pfam" id="PF00672">
    <property type="entry name" value="HAMP"/>
    <property type="match status" value="1"/>
</dbReference>
<keyword evidence="7" id="KW-0418">Kinase</keyword>
<dbReference type="Proteomes" id="UP001500227">
    <property type="component" value="Unassembled WGS sequence"/>
</dbReference>
<dbReference type="Gene3D" id="1.10.287.130">
    <property type="match status" value="1"/>
</dbReference>
<dbReference type="EMBL" id="BAABKD010000011">
    <property type="protein sequence ID" value="GAA5093129.1"/>
    <property type="molecule type" value="Genomic_DNA"/>
</dbReference>
<accession>A0ABP9M9A7</accession>
<keyword evidence="4" id="KW-0597">Phosphoprotein</keyword>
<evidence type="ECO:0000256" key="8">
    <source>
        <dbReference type="ARBA" id="ARBA00022989"/>
    </source>
</evidence>
<dbReference type="PROSITE" id="PS50885">
    <property type="entry name" value="HAMP"/>
    <property type="match status" value="1"/>
</dbReference>
<evidence type="ECO:0000256" key="6">
    <source>
        <dbReference type="ARBA" id="ARBA00022692"/>
    </source>
</evidence>
<evidence type="ECO:0000256" key="7">
    <source>
        <dbReference type="ARBA" id="ARBA00022777"/>
    </source>
</evidence>
<dbReference type="SUPFAM" id="SSF55874">
    <property type="entry name" value="ATPase domain of HSP90 chaperone/DNA topoisomerase II/histidine kinase"/>
    <property type="match status" value="1"/>
</dbReference>
<evidence type="ECO:0000256" key="9">
    <source>
        <dbReference type="ARBA" id="ARBA00023012"/>
    </source>
</evidence>
<dbReference type="InterPro" id="IPR003660">
    <property type="entry name" value="HAMP_dom"/>
</dbReference>
<comment type="caution">
    <text evidence="13">The sequence shown here is derived from an EMBL/GenBank/DDBJ whole genome shotgun (WGS) entry which is preliminary data.</text>
</comment>
<dbReference type="InterPro" id="IPR003661">
    <property type="entry name" value="HisK_dim/P_dom"/>
</dbReference>
<evidence type="ECO:0000313" key="13">
    <source>
        <dbReference type="EMBL" id="GAA5093129.1"/>
    </source>
</evidence>
<feature type="domain" description="HAMP" evidence="12">
    <location>
        <begin position="156"/>
        <end position="209"/>
    </location>
</feature>
<dbReference type="EC" id="2.7.13.3" evidence="3"/>
<dbReference type="CDD" id="cd00075">
    <property type="entry name" value="HATPase"/>
    <property type="match status" value="1"/>
</dbReference>
<evidence type="ECO:0000259" key="12">
    <source>
        <dbReference type="PROSITE" id="PS50885"/>
    </source>
</evidence>
<feature type="transmembrane region" description="Helical" evidence="10">
    <location>
        <begin position="132"/>
        <end position="151"/>
    </location>
</feature>
<dbReference type="Gene3D" id="3.30.565.10">
    <property type="entry name" value="Histidine kinase-like ATPase, C-terminal domain"/>
    <property type="match status" value="1"/>
</dbReference>
<feature type="domain" description="Histidine kinase" evidence="11">
    <location>
        <begin position="217"/>
        <end position="414"/>
    </location>
</feature>
<feature type="transmembrane region" description="Helical" evidence="10">
    <location>
        <begin position="12"/>
        <end position="31"/>
    </location>
</feature>
<dbReference type="SMART" id="SM00387">
    <property type="entry name" value="HATPase_c"/>
    <property type="match status" value="1"/>
</dbReference>
<dbReference type="InterPro" id="IPR036097">
    <property type="entry name" value="HisK_dim/P_sf"/>
</dbReference>